<reference evidence="2 3" key="1">
    <citation type="submission" date="2018-08" db="EMBL/GenBank/DDBJ databases">
        <title>Genomic Encyclopedia of Type Strains, Phase III (KMG-III): the genomes of soil and plant-associated and newly described type strains.</title>
        <authorList>
            <person name="Whitman W."/>
        </authorList>
    </citation>
    <scope>NUCLEOTIDE SEQUENCE [LARGE SCALE GENOMIC DNA]</scope>
    <source>
        <strain evidence="2 3">CECT 7375</strain>
    </source>
</reference>
<name>A0A3E0DM15_9GAMM</name>
<keyword evidence="3" id="KW-1185">Reference proteome</keyword>
<evidence type="ECO:0000256" key="1">
    <source>
        <dbReference type="SAM" id="Phobius"/>
    </source>
</evidence>
<gene>
    <name evidence="2" type="ORF">DFP81_1063</name>
</gene>
<proteinExistence type="predicted"/>
<keyword evidence="1" id="KW-0472">Membrane</keyword>
<protein>
    <submittedName>
        <fullName evidence="2">Uncharacterized protein</fullName>
    </submittedName>
</protein>
<evidence type="ECO:0000313" key="3">
    <source>
        <dbReference type="Proteomes" id="UP000256542"/>
    </source>
</evidence>
<dbReference type="AlphaFoldDB" id="A0A3E0DM15"/>
<keyword evidence="1" id="KW-0812">Transmembrane</keyword>
<comment type="caution">
    <text evidence="2">The sequence shown here is derived from an EMBL/GenBank/DDBJ whole genome shotgun (WGS) entry which is preliminary data.</text>
</comment>
<evidence type="ECO:0000313" key="2">
    <source>
        <dbReference type="EMBL" id="REG83152.1"/>
    </source>
</evidence>
<sequence length="73" mass="8551">MHYLEPEKRFGLSSETRFLIKFGCWGNSADLTMPVILVLSMVCAVYSLYLFRDCYIPILIQGNESMSCQFFYY</sequence>
<feature type="transmembrane region" description="Helical" evidence="1">
    <location>
        <begin position="31"/>
        <end position="51"/>
    </location>
</feature>
<dbReference type="Proteomes" id="UP000256542">
    <property type="component" value="Unassembled WGS sequence"/>
</dbReference>
<organism evidence="2 3">
    <name type="scientific">Marinomonas pollencensis</name>
    <dbReference type="NCBI Taxonomy" id="491954"/>
    <lineage>
        <taxon>Bacteria</taxon>
        <taxon>Pseudomonadati</taxon>
        <taxon>Pseudomonadota</taxon>
        <taxon>Gammaproteobacteria</taxon>
        <taxon>Oceanospirillales</taxon>
        <taxon>Oceanospirillaceae</taxon>
        <taxon>Marinomonas</taxon>
    </lineage>
</organism>
<keyword evidence="1" id="KW-1133">Transmembrane helix</keyword>
<accession>A0A3E0DM15</accession>
<dbReference type="EMBL" id="QUNG01000006">
    <property type="protein sequence ID" value="REG83152.1"/>
    <property type="molecule type" value="Genomic_DNA"/>
</dbReference>